<keyword evidence="1" id="KW-0732">Signal</keyword>
<evidence type="ECO:0000259" key="2">
    <source>
        <dbReference type="PROSITE" id="PS50914"/>
    </source>
</evidence>
<feature type="domain" description="BON" evidence="2">
    <location>
        <begin position="28"/>
        <end position="96"/>
    </location>
</feature>
<dbReference type="InterPro" id="IPR007055">
    <property type="entry name" value="BON_dom"/>
</dbReference>
<dbReference type="Gene3D" id="3.30.1340.30">
    <property type="match status" value="3"/>
</dbReference>
<dbReference type="PANTHER" id="PTHR34606:SF4">
    <property type="entry name" value="OUTER MEMBRANE LIPOPROTEIN DOLP"/>
    <property type="match status" value="1"/>
</dbReference>
<dbReference type="Proteomes" id="UP000011651">
    <property type="component" value="Unassembled WGS sequence"/>
</dbReference>
<evidence type="ECO:0000313" key="3">
    <source>
        <dbReference type="EMBL" id="ELY22233.1"/>
    </source>
</evidence>
<feature type="domain" description="BON" evidence="2">
    <location>
        <begin position="103"/>
        <end position="171"/>
    </location>
</feature>
<proteinExistence type="predicted"/>
<dbReference type="PROSITE" id="PS50914">
    <property type="entry name" value="BON"/>
    <property type="match status" value="3"/>
</dbReference>
<sequence length="240" mass="26456">MRLSKSKIVWLTESYNCITQGVFIMSKSDSQLQQDVLAELGDEPSVRASDIGVEVKDGIVTLAGHVDSYGEKWHAEKAAQRVAGVKGVAVEIDVQLPGENQRTDADIARAVKNTLEWNVFIPNDPLKVMVEDGWVTLSGEVPWEYQRLLAASSIRYLAGVTGVSNQIVLKPKPTTTAVKANIENALKRRALQDANAIKVEVHNHEVTLSGKVHNLAEKDLIHHAVWNSPGVWKVTDHIRT</sequence>
<reference evidence="3 4" key="1">
    <citation type="journal article" date="2013" name="Genome Announc.">
        <title>Draft Genome of the Marine Gammaproteobacterium Halomonas titanicae.</title>
        <authorList>
            <person name="Sanchez-Porro C."/>
            <person name="de la Haba R.R."/>
            <person name="Cruz-Hernandez N."/>
            <person name="Gonzalez J.M."/>
            <person name="Reyes-Guirao C."/>
            <person name="Navarro-Sampedro L."/>
            <person name="Carballo M."/>
            <person name="Ventosa A."/>
        </authorList>
    </citation>
    <scope>NUCLEOTIDE SEQUENCE [LARGE SCALE GENOMIC DNA]</scope>
    <source>
        <strain evidence="3 4">BH1</strain>
    </source>
</reference>
<dbReference type="InterPro" id="IPR051686">
    <property type="entry name" value="Lipoprotein_DolP"/>
</dbReference>
<evidence type="ECO:0000256" key="1">
    <source>
        <dbReference type="ARBA" id="ARBA00022729"/>
    </source>
</evidence>
<dbReference type="AlphaFoldDB" id="L9UDC5"/>
<protein>
    <submittedName>
        <fullName evidence="3">Transport-associated protein</fullName>
    </submittedName>
</protein>
<comment type="caution">
    <text evidence="3">The sequence shown here is derived from an EMBL/GenBank/DDBJ whole genome shotgun (WGS) entry which is preliminary data.</text>
</comment>
<gene>
    <name evidence="3" type="ORF">HALTITAN_0801</name>
</gene>
<dbReference type="SMART" id="SM00749">
    <property type="entry name" value="BON"/>
    <property type="match status" value="3"/>
</dbReference>
<feature type="domain" description="BON" evidence="2">
    <location>
        <begin position="174"/>
        <end position="240"/>
    </location>
</feature>
<organism evidence="3 4">
    <name type="scientific">Vreelandella titanicae BH1</name>
    <dbReference type="NCBI Taxonomy" id="1204738"/>
    <lineage>
        <taxon>Bacteria</taxon>
        <taxon>Pseudomonadati</taxon>
        <taxon>Pseudomonadota</taxon>
        <taxon>Gammaproteobacteria</taxon>
        <taxon>Oceanospirillales</taxon>
        <taxon>Halomonadaceae</taxon>
        <taxon>Vreelandella</taxon>
    </lineage>
</organism>
<dbReference type="EMBL" id="AOPO01000002">
    <property type="protein sequence ID" value="ELY22233.1"/>
    <property type="molecule type" value="Genomic_DNA"/>
</dbReference>
<name>L9UDC5_9GAMM</name>
<dbReference type="PANTHER" id="PTHR34606">
    <property type="entry name" value="BON DOMAIN-CONTAINING PROTEIN"/>
    <property type="match status" value="1"/>
</dbReference>
<accession>L9UDC5</accession>
<dbReference type="PATRIC" id="fig|1204738.3.peg.1193"/>
<evidence type="ECO:0000313" key="4">
    <source>
        <dbReference type="Proteomes" id="UP000011651"/>
    </source>
</evidence>
<dbReference type="InterPro" id="IPR014004">
    <property type="entry name" value="Transpt-assoc_nodulatn_dom_bac"/>
</dbReference>
<dbReference type="Pfam" id="PF04972">
    <property type="entry name" value="BON"/>
    <property type="match status" value="3"/>
</dbReference>